<evidence type="ECO:0000256" key="6">
    <source>
        <dbReference type="ARBA" id="ARBA00023136"/>
    </source>
</evidence>
<keyword evidence="14" id="KW-1185">Reference proteome</keyword>
<feature type="transmembrane region" description="Helical" evidence="11">
    <location>
        <begin position="305"/>
        <end position="330"/>
    </location>
</feature>
<organism evidence="13 14">
    <name type="scientific">Naja naja</name>
    <name type="common">Indian cobra</name>
    <dbReference type="NCBI Taxonomy" id="35670"/>
    <lineage>
        <taxon>Eukaryota</taxon>
        <taxon>Metazoa</taxon>
        <taxon>Chordata</taxon>
        <taxon>Craniata</taxon>
        <taxon>Vertebrata</taxon>
        <taxon>Euteleostomi</taxon>
        <taxon>Lepidosauria</taxon>
        <taxon>Squamata</taxon>
        <taxon>Bifurcata</taxon>
        <taxon>Unidentata</taxon>
        <taxon>Episquamata</taxon>
        <taxon>Toxicofera</taxon>
        <taxon>Serpentes</taxon>
        <taxon>Colubroidea</taxon>
        <taxon>Elapidae</taxon>
        <taxon>Elapinae</taxon>
        <taxon>Naja</taxon>
    </lineage>
</organism>
<dbReference type="GO" id="GO:0015057">
    <property type="term" value="F:thrombin-activated receptor activity"/>
    <property type="evidence" value="ECO:0007669"/>
    <property type="project" value="TreeGrafter"/>
</dbReference>
<dbReference type="Proteomes" id="UP000694559">
    <property type="component" value="Unplaced"/>
</dbReference>
<dbReference type="SMART" id="SM01381">
    <property type="entry name" value="7TM_GPCR_Srsx"/>
    <property type="match status" value="1"/>
</dbReference>
<comment type="subcellular location">
    <subcellularLocation>
        <location evidence="1">Cell membrane</location>
        <topology evidence="1">Multi-pass membrane protein</topology>
    </subcellularLocation>
</comment>
<keyword evidence="3 10" id="KW-0812">Transmembrane</keyword>
<dbReference type="GO" id="GO:0035025">
    <property type="term" value="P:positive regulation of Rho protein signal transduction"/>
    <property type="evidence" value="ECO:0007669"/>
    <property type="project" value="TreeGrafter"/>
</dbReference>
<name>A0A8C6VGU8_NAJNA</name>
<dbReference type="PROSITE" id="PS00237">
    <property type="entry name" value="G_PROTEIN_RECEP_F1_1"/>
    <property type="match status" value="1"/>
</dbReference>
<keyword evidence="6 11" id="KW-0472">Membrane</keyword>
<feature type="transmembrane region" description="Helical" evidence="11">
    <location>
        <begin position="270"/>
        <end position="293"/>
    </location>
</feature>
<reference evidence="13" key="1">
    <citation type="submission" date="2025-08" db="UniProtKB">
        <authorList>
            <consortium name="Ensembl"/>
        </authorList>
    </citation>
    <scope>IDENTIFICATION</scope>
</reference>
<evidence type="ECO:0000256" key="5">
    <source>
        <dbReference type="ARBA" id="ARBA00023040"/>
    </source>
</evidence>
<dbReference type="OMA" id="CYICIIR"/>
<evidence type="ECO:0000256" key="8">
    <source>
        <dbReference type="ARBA" id="ARBA00023180"/>
    </source>
</evidence>
<dbReference type="GO" id="GO:0007200">
    <property type="term" value="P:phospholipase C-activating G protein-coupled receptor signaling pathway"/>
    <property type="evidence" value="ECO:0007669"/>
    <property type="project" value="TreeGrafter"/>
</dbReference>
<evidence type="ECO:0000256" key="2">
    <source>
        <dbReference type="ARBA" id="ARBA00022475"/>
    </source>
</evidence>
<dbReference type="GO" id="GO:0005886">
    <property type="term" value="C:plasma membrane"/>
    <property type="evidence" value="ECO:0007669"/>
    <property type="project" value="UniProtKB-SubCell"/>
</dbReference>
<feature type="transmembrane region" description="Helical" evidence="11">
    <location>
        <begin position="137"/>
        <end position="166"/>
    </location>
</feature>
<protein>
    <recommendedName>
        <fullName evidence="12">G-protein coupled receptors family 1 profile domain-containing protein</fullName>
    </recommendedName>
</protein>
<evidence type="ECO:0000256" key="7">
    <source>
        <dbReference type="ARBA" id="ARBA00023170"/>
    </source>
</evidence>
<dbReference type="PANTHER" id="PTHR24232">
    <property type="entry name" value="G-PROTEIN COUPLED RECEPTOR"/>
    <property type="match status" value="1"/>
</dbReference>
<dbReference type="GeneTree" id="ENSGT01050000244840"/>
<dbReference type="Gene3D" id="1.20.1070.10">
    <property type="entry name" value="Rhodopsin 7-helix transmembrane proteins"/>
    <property type="match status" value="1"/>
</dbReference>
<keyword evidence="8" id="KW-0325">Glycoprotein</keyword>
<dbReference type="PANTHER" id="PTHR24232:SF20">
    <property type="entry name" value="PROTEINASE-ACTIVATED RECEPTOR 1"/>
    <property type="match status" value="1"/>
</dbReference>
<keyword evidence="9 10" id="KW-0807">Transducer</keyword>
<comment type="similarity">
    <text evidence="10">Belongs to the G-protein coupled receptor 1 family.</text>
</comment>
<dbReference type="SUPFAM" id="SSF81321">
    <property type="entry name" value="Family A G protein-coupled receptor-like"/>
    <property type="match status" value="1"/>
</dbReference>
<reference evidence="13" key="2">
    <citation type="submission" date="2025-09" db="UniProtKB">
        <authorList>
            <consortium name="Ensembl"/>
        </authorList>
    </citation>
    <scope>IDENTIFICATION</scope>
</reference>
<evidence type="ECO:0000256" key="4">
    <source>
        <dbReference type="ARBA" id="ARBA00022989"/>
    </source>
</evidence>
<dbReference type="OrthoDB" id="8881832at2759"/>
<feature type="transmembrane region" description="Helical" evidence="11">
    <location>
        <begin position="108"/>
        <end position="131"/>
    </location>
</feature>
<feature type="domain" description="G-protein coupled receptors family 1 profile" evidence="12">
    <location>
        <begin position="87"/>
        <end position="327"/>
    </location>
</feature>
<evidence type="ECO:0000256" key="3">
    <source>
        <dbReference type="ARBA" id="ARBA00022692"/>
    </source>
</evidence>
<dbReference type="FunFam" id="1.20.1070.10:FF:000040">
    <property type="entry name" value="Coagulation factor 2 (thrombin) receptor"/>
    <property type="match status" value="1"/>
</dbReference>
<feature type="transmembrane region" description="Helical" evidence="11">
    <location>
        <begin position="226"/>
        <end position="250"/>
    </location>
</feature>
<dbReference type="Ensembl" id="ENSNNAT00000005841.1">
    <property type="protein sequence ID" value="ENSNNAP00000005591.1"/>
    <property type="gene ID" value="ENSNNAG00000003747.1"/>
</dbReference>
<evidence type="ECO:0000256" key="11">
    <source>
        <dbReference type="SAM" id="Phobius"/>
    </source>
</evidence>
<proteinExistence type="inferred from homology"/>
<evidence type="ECO:0000313" key="13">
    <source>
        <dbReference type="Ensembl" id="ENSNNAP00000005591.1"/>
    </source>
</evidence>
<evidence type="ECO:0000313" key="14">
    <source>
        <dbReference type="Proteomes" id="UP000694559"/>
    </source>
</evidence>
<dbReference type="InterPro" id="IPR000276">
    <property type="entry name" value="GPCR_Rhodpsn"/>
</dbReference>
<evidence type="ECO:0000256" key="10">
    <source>
        <dbReference type="RuleBase" id="RU000688"/>
    </source>
</evidence>
<dbReference type="AlphaFoldDB" id="A0A8C6VGU8"/>
<keyword evidence="5 10" id="KW-0297">G-protein coupled receptor</keyword>
<keyword evidence="7 10" id="KW-0675">Receptor</keyword>
<feature type="transmembrane region" description="Helical" evidence="11">
    <location>
        <begin position="78"/>
        <end position="96"/>
    </location>
</feature>
<dbReference type="InterPro" id="IPR017452">
    <property type="entry name" value="GPCR_Rhodpsn_7TM"/>
</dbReference>
<feature type="transmembrane region" description="Helical" evidence="11">
    <location>
        <begin position="187"/>
        <end position="214"/>
    </location>
</feature>
<dbReference type="Pfam" id="PF00001">
    <property type="entry name" value="7tm_1"/>
    <property type="match status" value="1"/>
</dbReference>
<dbReference type="GO" id="GO:0030194">
    <property type="term" value="P:positive regulation of blood coagulation"/>
    <property type="evidence" value="ECO:0007669"/>
    <property type="project" value="TreeGrafter"/>
</dbReference>
<keyword evidence="4 11" id="KW-1133">Transmembrane helix</keyword>
<keyword evidence="2" id="KW-1003">Cell membrane</keyword>
<evidence type="ECO:0000256" key="9">
    <source>
        <dbReference type="ARBA" id="ARBA00023224"/>
    </source>
</evidence>
<dbReference type="PRINTS" id="PR00237">
    <property type="entry name" value="GPCRRHODOPSN"/>
</dbReference>
<evidence type="ECO:0000256" key="1">
    <source>
        <dbReference type="ARBA" id="ARBA00004651"/>
    </source>
</evidence>
<dbReference type="PROSITE" id="PS50262">
    <property type="entry name" value="G_PROTEIN_RECEP_F1_2"/>
    <property type="match status" value="1"/>
</dbReference>
<sequence length="417" mass="47567">MQCLYISFVYCFFFLPDSSDHIILSSKPRKLLPALINSTNGDLSDIHNKEGSPILFSDDVGTYFTNPWLTQFLPTVEILIFVLGLPLNALAIHIFVMKTKLWKPAMVYMLNLAFADLLMLSMLPFKITYLFSGHNWVFGSIMCQLAASTLMCNMYCSILLMTGISIDRFLALVCPMKSLSWRTARRASVICFAIWLLAIMGTSPLMVFDLTLWIPQINITTCFEAYYLFTLSTFFFFIPLLISTACYICIIRRLFLSKFMVQPGRKKRAIFLSGIVLCTFFLCFGPANILLLMQLFFPYEHLQSIFFAHMLSLSLSALNCCLDPLIYYYASSECQRQVWSKWCKAVMANLCHACHKWHTEPFVLAHDPQANLPHCACACLPPRGLEKVSARLFRPNYRPASSPPVIPEVMKRAYNSA</sequence>
<accession>A0A8C6VGU8</accession>
<evidence type="ECO:0000259" key="12">
    <source>
        <dbReference type="PROSITE" id="PS50262"/>
    </source>
</evidence>